<reference evidence="5 6" key="1">
    <citation type="submission" date="2019-10" db="EMBL/GenBank/DDBJ databases">
        <authorList>
            <person name="Palmer J.M."/>
        </authorList>
    </citation>
    <scope>NUCLEOTIDE SEQUENCE [LARGE SCALE GENOMIC DNA]</scope>
    <source>
        <strain evidence="5 6">TWF730</strain>
    </source>
</reference>
<sequence length="1069" mass="121819">MDLNSATRPAPLVPTKRKRASPTVSMAMEDYKEEMRFYYIGLGYTIKEVRNAMESYHNLGASLVQYRERLNKWGFKKRGTKKQWETIAQSVAVRGIKKESEAVINGEHLISSTRVRRAIARKFTLSEISRMGNNKMHQGDSTPNLVSSTPRAVEVRSPLADPLSWSIFTWCIPRELLNSLPIRISDPKIIQICKGSFLTLQRQGILVEEEFLIKSRRFKDLRLLLYRLSNRLFDFEIIRRVLGRLKSEDGYRTLKELISLDTISVKAACSSLLLISGIQLDSQLVQLIYQKYPNLTSAWVHKLNQMGHYPTAEGIDGGLNNLMETAFLRNLGQIRSFPTLNANALRFLRCCFRDIGTWKLHRNDIPIAQQFWSLGSGLDAPPISNNALLGAPARTYSLNRSLRFDCRISINLLILRALVLGWIGDVRLLLYSVIHIPSDKIKGKAAGLSVSNTRDLRDWFWAELSPFLDAYLAPRHLCHLLCALIFTGQTNLSGLLLQYIQKCRTLNEKDQMGVDIKNMAFAGYWITGSFRIYAATAPIRTSETLTEDSLTIFCSKKLGPPGLDSRVRILRAFGNFLSSRVTFTRIYLQDKMPHLVESLGKQYEFTRCSDPNSSSLELDGFEFRVAHNCSNQKDPNGRDELDLFDLPILVLSSGRKVLISLLSPWEENNNIFDSLFWLSTKSCYRTCSGCSCRCNVKADLWGYDQLDLSLSTVRMFMCEVFAGGLHDIRKLDGKITLWDSAGRLPGQSYRRRWPLHRPQDPVMGPGPGFQRIFESFGWEKIFRDEYGKSPMMLRSKNYNMEIMKSLSFRKNLPHIDWKIVMHRGSERERGIMEYLFDFLESEARDVDGAKLYPSENGTKVIKRILQDFKPDIDRPATDDGQIPNSRRGRTLLQVVADWFNNVKVLQILINHGANVNAPGPGDFGTALQSCCRRPTATTAPGMTRINSVRLLVEAGAYINPRNLDGTRPQFTPLDGAVLTGDLAVARYLLEREATIDMDTIRYAIMYGRLDMVSLLVQCDPKFYDPALNLARRYEEELIEEYLEGRYLGQELQGVPSEFVRFSRMDETEG</sequence>
<dbReference type="PANTHER" id="PTHR24123:SF33">
    <property type="entry name" value="PROTEIN HOS4"/>
    <property type="match status" value="1"/>
</dbReference>
<keyword evidence="6" id="KW-1185">Reference proteome</keyword>
<dbReference type="InterPro" id="IPR002110">
    <property type="entry name" value="Ankyrin_rpt"/>
</dbReference>
<dbReference type="Proteomes" id="UP001373714">
    <property type="component" value="Unassembled WGS sequence"/>
</dbReference>
<dbReference type="SUPFAM" id="SSF48403">
    <property type="entry name" value="Ankyrin repeat"/>
    <property type="match status" value="1"/>
</dbReference>
<evidence type="ECO:0000256" key="1">
    <source>
        <dbReference type="ARBA" id="ARBA00022737"/>
    </source>
</evidence>
<dbReference type="Gene3D" id="1.25.40.20">
    <property type="entry name" value="Ankyrin repeat-containing domain"/>
    <property type="match status" value="1"/>
</dbReference>
<evidence type="ECO:0000313" key="6">
    <source>
        <dbReference type="Proteomes" id="UP001373714"/>
    </source>
</evidence>
<dbReference type="AlphaFoldDB" id="A0AAV9VQQ0"/>
<name>A0AAV9VQQ0_9PEZI</name>
<dbReference type="Pfam" id="PF14420">
    <property type="entry name" value="Clr5"/>
    <property type="match status" value="1"/>
</dbReference>
<dbReference type="SMART" id="SM00248">
    <property type="entry name" value="ANK"/>
    <property type="match status" value="4"/>
</dbReference>
<feature type="region of interest" description="Disordered" evidence="3">
    <location>
        <begin position="1"/>
        <end position="21"/>
    </location>
</feature>
<evidence type="ECO:0000313" key="5">
    <source>
        <dbReference type="EMBL" id="KAK6363475.1"/>
    </source>
</evidence>
<proteinExistence type="predicted"/>
<evidence type="ECO:0000256" key="3">
    <source>
        <dbReference type="SAM" id="MobiDB-lite"/>
    </source>
</evidence>
<dbReference type="InterPro" id="IPR025676">
    <property type="entry name" value="Clr5_dom"/>
</dbReference>
<comment type="caution">
    <text evidence="5">The sequence shown here is derived from an EMBL/GenBank/DDBJ whole genome shotgun (WGS) entry which is preliminary data.</text>
</comment>
<dbReference type="EMBL" id="JAVHNS010000001">
    <property type="protein sequence ID" value="KAK6363475.1"/>
    <property type="molecule type" value="Genomic_DNA"/>
</dbReference>
<gene>
    <name evidence="5" type="ORF">TWF730_000907</name>
</gene>
<dbReference type="Pfam" id="PF00023">
    <property type="entry name" value="Ank"/>
    <property type="match status" value="1"/>
</dbReference>
<evidence type="ECO:0000259" key="4">
    <source>
        <dbReference type="Pfam" id="PF14420"/>
    </source>
</evidence>
<dbReference type="PANTHER" id="PTHR24123">
    <property type="entry name" value="ANKYRIN REPEAT-CONTAINING"/>
    <property type="match status" value="1"/>
</dbReference>
<feature type="domain" description="Clr5" evidence="4">
    <location>
        <begin position="28"/>
        <end position="77"/>
    </location>
</feature>
<accession>A0AAV9VQQ0</accession>
<keyword evidence="1" id="KW-0677">Repeat</keyword>
<protein>
    <recommendedName>
        <fullName evidence="4">Clr5 domain-containing protein</fullName>
    </recommendedName>
</protein>
<evidence type="ECO:0000256" key="2">
    <source>
        <dbReference type="ARBA" id="ARBA00023043"/>
    </source>
</evidence>
<dbReference type="InterPro" id="IPR051165">
    <property type="entry name" value="Multifunctional_ANK_Repeat"/>
</dbReference>
<dbReference type="InterPro" id="IPR036770">
    <property type="entry name" value="Ankyrin_rpt-contain_sf"/>
</dbReference>
<keyword evidence="2" id="KW-0040">ANK repeat</keyword>
<organism evidence="5 6">
    <name type="scientific">Orbilia blumenaviensis</name>
    <dbReference type="NCBI Taxonomy" id="1796055"/>
    <lineage>
        <taxon>Eukaryota</taxon>
        <taxon>Fungi</taxon>
        <taxon>Dikarya</taxon>
        <taxon>Ascomycota</taxon>
        <taxon>Pezizomycotina</taxon>
        <taxon>Orbiliomycetes</taxon>
        <taxon>Orbiliales</taxon>
        <taxon>Orbiliaceae</taxon>
        <taxon>Orbilia</taxon>
    </lineage>
</organism>